<dbReference type="InterPro" id="IPR050644">
    <property type="entry name" value="PG_Glycine_Bridge_Synth"/>
</dbReference>
<protein>
    <recommendedName>
        <fullName evidence="9">Methicillin resistance protein</fullName>
    </recommendedName>
</protein>
<keyword evidence="2" id="KW-0808">Transferase</keyword>
<proteinExistence type="inferred from homology"/>
<evidence type="ECO:0000256" key="2">
    <source>
        <dbReference type="ARBA" id="ARBA00022679"/>
    </source>
</evidence>
<gene>
    <name evidence="7" type="ORF">COU31_01565</name>
</gene>
<organism evidence="7 8">
    <name type="scientific">Candidatus Magasanikbacteria bacterium CG10_big_fil_rev_8_21_14_0_10_40_10</name>
    <dbReference type="NCBI Taxonomy" id="1974648"/>
    <lineage>
        <taxon>Bacteria</taxon>
        <taxon>Candidatus Magasanikiibacteriota</taxon>
    </lineage>
</organism>
<evidence type="ECO:0008006" key="9">
    <source>
        <dbReference type="Google" id="ProtNLM"/>
    </source>
</evidence>
<evidence type="ECO:0000256" key="1">
    <source>
        <dbReference type="ARBA" id="ARBA00009943"/>
    </source>
</evidence>
<dbReference type="GO" id="GO:0009252">
    <property type="term" value="P:peptidoglycan biosynthetic process"/>
    <property type="evidence" value="ECO:0007669"/>
    <property type="project" value="UniProtKB-KW"/>
</dbReference>
<dbReference type="PROSITE" id="PS51191">
    <property type="entry name" value="FEMABX"/>
    <property type="match status" value="1"/>
</dbReference>
<keyword evidence="5" id="KW-0012">Acyltransferase</keyword>
<dbReference type="InterPro" id="IPR016181">
    <property type="entry name" value="Acyl_CoA_acyltransferase"/>
</dbReference>
<dbReference type="GO" id="GO:0016755">
    <property type="term" value="F:aminoacyltransferase activity"/>
    <property type="evidence" value="ECO:0007669"/>
    <property type="project" value="InterPro"/>
</dbReference>
<dbReference type="Pfam" id="PF02388">
    <property type="entry name" value="FemAB"/>
    <property type="match status" value="3"/>
</dbReference>
<accession>A0A2M6W492</accession>
<evidence type="ECO:0000256" key="5">
    <source>
        <dbReference type="ARBA" id="ARBA00023315"/>
    </source>
</evidence>
<keyword evidence="3" id="KW-0133">Cell shape</keyword>
<dbReference type="SUPFAM" id="SSF55729">
    <property type="entry name" value="Acyl-CoA N-acyltransferases (Nat)"/>
    <property type="match status" value="2"/>
</dbReference>
<dbReference type="PANTHER" id="PTHR36174:SF1">
    <property type="entry name" value="LIPID II:GLYCINE GLYCYLTRANSFERASE"/>
    <property type="match status" value="1"/>
</dbReference>
<dbReference type="AlphaFoldDB" id="A0A2M6W492"/>
<evidence type="ECO:0000313" key="8">
    <source>
        <dbReference type="Proteomes" id="UP000231183"/>
    </source>
</evidence>
<comment type="similarity">
    <text evidence="1">Belongs to the FemABX family.</text>
</comment>
<dbReference type="Gene3D" id="3.40.630.30">
    <property type="match status" value="2"/>
</dbReference>
<comment type="caution">
    <text evidence="7">The sequence shown here is derived from an EMBL/GenBank/DDBJ whole genome shotgun (WGS) entry which is preliminary data.</text>
</comment>
<evidence type="ECO:0000256" key="6">
    <source>
        <dbReference type="ARBA" id="ARBA00023316"/>
    </source>
</evidence>
<keyword evidence="4" id="KW-0573">Peptidoglycan synthesis</keyword>
<keyword evidence="6" id="KW-0961">Cell wall biogenesis/degradation</keyword>
<evidence type="ECO:0000256" key="3">
    <source>
        <dbReference type="ARBA" id="ARBA00022960"/>
    </source>
</evidence>
<evidence type="ECO:0000256" key="4">
    <source>
        <dbReference type="ARBA" id="ARBA00022984"/>
    </source>
</evidence>
<dbReference type="GO" id="GO:0008360">
    <property type="term" value="P:regulation of cell shape"/>
    <property type="evidence" value="ECO:0007669"/>
    <property type="project" value="UniProtKB-KW"/>
</dbReference>
<dbReference type="GO" id="GO:0071555">
    <property type="term" value="P:cell wall organization"/>
    <property type="evidence" value="ECO:0007669"/>
    <property type="project" value="UniProtKB-KW"/>
</dbReference>
<sequence>MQIFKSQEPKKWDEWLIQVGQSCFGQSWHWGEILSSEGYQVERLLIWEDEVVLAQAQIIYHILPLGIKYAFCPQGPIFSSQSNASLKVQTMIALSQYLRRQNCVFFRLEPSGSALEAIKSEPFFKTKKTSDINPRATVILDLTVESQNILNNFKSKTRYNIKLAEKKGVKMTEKKDLKVFMRLSQATAKRDGFRLHPASHYEQVLLSPLSRQFSAVYEDKEIATIILAGFGQGLTYLYGASDYNYRHLMAPYFLQWQALIWGKKTGYHYYDFLGIAPGRVIDGQYDYDSAHRYAGVTRFKTGFGGQIQIKPGTFDMIFNSFKYIFYKLSRKIRRFF</sequence>
<dbReference type="InterPro" id="IPR003447">
    <property type="entry name" value="FEMABX"/>
</dbReference>
<evidence type="ECO:0000313" key="7">
    <source>
        <dbReference type="EMBL" id="PIT87624.1"/>
    </source>
</evidence>
<reference evidence="8" key="1">
    <citation type="submission" date="2017-09" db="EMBL/GenBank/DDBJ databases">
        <title>Depth-based differentiation of microbial function through sediment-hosted aquifers and enrichment of novel symbionts in the deep terrestrial subsurface.</title>
        <authorList>
            <person name="Probst A.J."/>
            <person name="Ladd B."/>
            <person name="Jarett J.K."/>
            <person name="Geller-Mcgrath D.E."/>
            <person name="Sieber C.M.K."/>
            <person name="Emerson J.B."/>
            <person name="Anantharaman K."/>
            <person name="Thomas B.C."/>
            <person name="Malmstrom R."/>
            <person name="Stieglmeier M."/>
            <person name="Klingl A."/>
            <person name="Woyke T."/>
            <person name="Ryan C.M."/>
            <person name="Banfield J.F."/>
        </authorList>
    </citation>
    <scope>NUCLEOTIDE SEQUENCE [LARGE SCALE GENOMIC DNA]</scope>
</reference>
<dbReference type="PANTHER" id="PTHR36174">
    <property type="entry name" value="LIPID II:GLYCINE GLYCYLTRANSFERASE"/>
    <property type="match status" value="1"/>
</dbReference>
<dbReference type="Proteomes" id="UP000231183">
    <property type="component" value="Unassembled WGS sequence"/>
</dbReference>
<name>A0A2M6W492_9BACT</name>
<dbReference type="EMBL" id="PFBX01000014">
    <property type="protein sequence ID" value="PIT87624.1"/>
    <property type="molecule type" value="Genomic_DNA"/>
</dbReference>